<dbReference type="CDD" id="cd06662">
    <property type="entry name" value="SURF1"/>
    <property type="match status" value="1"/>
</dbReference>
<evidence type="ECO:0000256" key="4">
    <source>
        <dbReference type="ARBA" id="ARBA00022989"/>
    </source>
</evidence>
<reference evidence="8 9" key="1">
    <citation type="journal article" date="2019" name="Int. J. Syst. Evol. Microbiol.">
        <title>The Global Catalogue of Microorganisms (GCM) 10K type strain sequencing project: providing services to taxonomists for standard genome sequencing and annotation.</title>
        <authorList>
            <consortium name="The Broad Institute Genomics Platform"/>
            <consortium name="The Broad Institute Genome Sequencing Center for Infectious Disease"/>
            <person name="Wu L."/>
            <person name="Ma J."/>
        </authorList>
    </citation>
    <scope>NUCLEOTIDE SEQUENCE [LARGE SCALE GENOMIC DNA]</scope>
    <source>
        <strain evidence="8 9">JCM 16013</strain>
    </source>
</reference>
<dbReference type="InterPro" id="IPR002994">
    <property type="entry name" value="Surf1/Shy1"/>
</dbReference>
<evidence type="ECO:0000313" key="9">
    <source>
        <dbReference type="Proteomes" id="UP001499854"/>
    </source>
</evidence>
<feature type="compositionally biased region" description="Acidic residues" evidence="7">
    <location>
        <begin position="282"/>
        <end position="312"/>
    </location>
</feature>
<evidence type="ECO:0000256" key="3">
    <source>
        <dbReference type="ARBA" id="ARBA00022692"/>
    </source>
</evidence>
<comment type="similarity">
    <text evidence="2 6">Belongs to the SURF1 family.</text>
</comment>
<name>A0ABN2SZK4_9ACTN</name>
<comment type="caution">
    <text evidence="8">The sequence shown here is derived from an EMBL/GenBank/DDBJ whole genome shotgun (WGS) entry which is preliminary data.</text>
</comment>
<dbReference type="Pfam" id="PF02104">
    <property type="entry name" value="SURF1"/>
    <property type="match status" value="1"/>
</dbReference>
<feature type="transmembrane region" description="Helical" evidence="6">
    <location>
        <begin position="41"/>
        <end position="61"/>
    </location>
</feature>
<feature type="region of interest" description="Disordered" evidence="7">
    <location>
        <begin position="280"/>
        <end position="325"/>
    </location>
</feature>
<feature type="transmembrane region" description="Helical" evidence="6">
    <location>
        <begin position="12"/>
        <end position="29"/>
    </location>
</feature>
<keyword evidence="3 6" id="KW-0812">Transmembrane</keyword>
<proteinExistence type="inferred from homology"/>
<keyword evidence="5 6" id="KW-0472">Membrane</keyword>
<evidence type="ECO:0000256" key="2">
    <source>
        <dbReference type="ARBA" id="ARBA00007165"/>
    </source>
</evidence>
<accession>A0ABN2SZK4</accession>
<evidence type="ECO:0000256" key="1">
    <source>
        <dbReference type="ARBA" id="ARBA00004370"/>
    </source>
</evidence>
<keyword evidence="6" id="KW-1003">Cell membrane</keyword>
<evidence type="ECO:0000256" key="6">
    <source>
        <dbReference type="RuleBase" id="RU363076"/>
    </source>
</evidence>
<evidence type="ECO:0000256" key="7">
    <source>
        <dbReference type="SAM" id="MobiDB-lite"/>
    </source>
</evidence>
<dbReference type="EMBL" id="BAAAQM010000052">
    <property type="protein sequence ID" value="GAA1994845.1"/>
    <property type="molecule type" value="Genomic_DNA"/>
</dbReference>
<evidence type="ECO:0000256" key="5">
    <source>
        <dbReference type="ARBA" id="ARBA00023136"/>
    </source>
</evidence>
<dbReference type="PANTHER" id="PTHR23427">
    <property type="entry name" value="SURFEIT LOCUS PROTEIN"/>
    <property type="match status" value="1"/>
</dbReference>
<dbReference type="InterPro" id="IPR045214">
    <property type="entry name" value="Surf1/Surf4"/>
</dbReference>
<sequence>MTHYVVRAADFMLESAPILTALTAMGSWWAMKYRFLLRPGWLAAITGLTVLTVAFVSLGMWQFSRAHRTHRLSAEELAARNTAVPITQLLKNGSPADGDALGHAVTVSGVLDGAHQLLVPERKLPDGRVGYLVIAPLKTADGTAVVVSRGWIARPEAPPPVPSGTVTVTGWLAAAEPADSATARAEDDAAKDPEHRIATVDVARLVNTWPYTSLDLAYVNTLSTSPADSGAAALTPVPAPVPPNKSSWYVLNLGYTLQWWLFGIVGLWWFASYVRRVANPAEPEDEDDDADDEDAVEDAGDDDADADKEEETYLPTRSPVSPSNK</sequence>
<dbReference type="Proteomes" id="UP001499854">
    <property type="component" value="Unassembled WGS sequence"/>
</dbReference>
<comment type="subcellular location">
    <subcellularLocation>
        <location evidence="6">Cell membrane</location>
        <topology evidence="6">Multi-pass membrane protein</topology>
    </subcellularLocation>
    <subcellularLocation>
        <location evidence="1">Membrane</location>
    </subcellularLocation>
</comment>
<gene>
    <name evidence="8" type="ORF">GCM10009838_69150</name>
</gene>
<keyword evidence="9" id="KW-1185">Reference proteome</keyword>
<organism evidence="8 9">
    <name type="scientific">Catenulispora subtropica</name>
    <dbReference type="NCBI Taxonomy" id="450798"/>
    <lineage>
        <taxon>Bacteria</taxon>
        <taxon>Bacillati</taxon>
        <taxon>Actinomycetota</taxon>
        <taxon>Actinomycetes</taxon>
        <taxon>Catenulisporales</taxon>
        <taxon>Catenulisporaceae</taxon>
        <taxon>Catenulispora</taxon>
    </lineage>
</organism>
<feature type="transmembrane region" description="Helical" evidence="6">
    <location>
        <begin position="249"/>
        <end position="271"/>
    </location>
</feature>
<protein>
    <recommendedName>
        <fullName evidence="6">SURF1-like protein</fullName>
    </recommendedName>
</protein>
<dbReference type="PANTHER" id="PTHR23427:SF2">
    <property type="entry name" value="SURFEIT LOCUS PROTEIN 1"/>
    <property type="match status" value="1"/>
</dbReference>
<keyword evidence="4 6" id="KW-1133">Transmembrane helix</keyword>
<evidence type="ECO:0000313" key="8">
    <source>
        <dbReference type="EMBL" id="GAA1994845.1"/>
    </source>
</evidence>
<dbReference type="PROSITE" id="PS50895">
    <property type="entry name" value="SURF1"/>
    <property type="match status" value="1"/>
</dbReference>